<sequence length="69" mass="8035">GIIPFIGPRSKLPTVREQECSCTKVILKIRELGGTMHVLFIKLKDRSIVKTVEEKLKIKTHIWFIIYKL</sequence>
<dbReference type="Proteomes" id="UP001233999">
    <property type="component" value="Unassembled WGS sequence"/>
</dbReference>
<dbReference type="AlphaFoldDB" id="A0AAD7ZJG2"/>
<reference evidence="1" key="1">
    <citation type="journal article" date="2023" name="IScience">
        <title>Live-bearing cockroach genome reveals convergent evolutionary mechanisms linked to viviparity in insects and beyond.</title>
        <authorList>
            <person name="Fouks B."/>
            <person name="Harrison M.C."/>
            <person name="Mikhailova A.A."/>
            <person name="Marchal E."/>
            <person name="English S."/>
            <person name="Carruthers M."/>
            <person name="Jennings E.C."/>
            <person name="Chiamaka E.L."/>
            <person name="Frigard R.A."/>
            <person name="Pippel M."/>
            <person name="Attardo G.M."/>
            <person name="Benoit J.B."/>
            <person name="Bornberg-Bauer E."/>
            <person name="Tobe S.S."/>
        </authorList>
    </citation>
    <scope>NUCLEOTIDE SEQUENCE</scope>
    <source>
        <strain evidence="1">Stay&amp;Tobe</strain>
    </source>
</reference>
<protein>
    <submittedName>
        <fullName evidence="1">Uncharacterized protein</fullName>
    </submittedName>
</protein>
<dbReference type="EMBL" id="JASPKZ010007919">
    <property type="protein sequence ID" value="KAJ9581460.1"/>
    <property type="molecule type" value="Genomic_DNA"/>
</dbReference>
<evidence type="ECO:0000313" key="2">
    <source>
        <dbReference type="Proteomes" id="UP001233999"/>
    </source>
</evidence>
<comment type="caution">
    <text evidence="1">The sequence shown here is derived from an EMBL/GenBank/DDBJ whole genome shotgun (WGS) entry which is preliminary data.</text>
</comment>
<organism evidence="1 2">
    <name type="scientific">Diploptera punctata</name>
    <name type="common">Pacific beetle cockroach</name>
    <dbReference type="NCBI Taxonomy" id="6984"/>
    <lineage>
        <taxon>Eukaryota</taxon>
        <taxon>Metazoa</taxon>
        <taxon>Ecdysozoa</taxon>
        <taxon>Arthropoda</taxon>
        <taxon>Hexapoda</taxon>
        <taxon>Insecta</taxon>
        <taxon>Pterygota</taxon>
        <taxon>Neoptera</taxon>
        <taxon>Polyneoptera</taxon>
        <taxon>Dictyoptera</taxon>
        <taxon>Blattodea</taxon>
        <taxon>Blaberoidea</taxon>
        <taxon>Blaberidae</taxon>
        <taxon>Diplopterinae</taxon>
        <taxon>Diploptera</taxon>
    </lineage>
</organism>
<gene>
    <name evidence="1" type="ORF">L9F63_023363</name>
</gene>
<feature type="non-terminal residue" evidence="1">
    <location>
        <position position="69"/>
    </location>
</feature>
<proteinExistence type="predicted"/>
<evidence type="ECO:0000313" key="1">
    <source>
        <dbReference type="EMBL" id="KAJ9581460.1"/>
    </source>
</evidence>
<feature type="non-terminal residue" evidence="1">
    <location>
        <position position="1"/>
    </location>
</feature>
<reference evidence="1" key="2">
    <citation type="submission" date="2023-05" db="EMBL/GenBank/DDBJ databases">
        <authorList>
            <person name="Fouks B."/>
        </authorList>
    </citation>
    <scope>NUCLEOTIDE SEQUENCE</scope>
    <source>
        <strain evidence="1">Stay&amp;Tobe</strain>
        <tissue evidence="1">Testes</tissue>
    </source>
</reference>
<name>A0AAD7ZJG2_DIPPU</name>
<accession>A0AAD7ZJG2</accession>
<keyword evidence="2" id="KW-1185">Reference proteome</keyword>